<evidence type="ECO:0000313" key="1">
    <source>
        <dbReference type="EMBL" id="QQK07096.1"/>
    </source>
</evidence>
<sequence length="544" mass="62683">MDIQFLGAAKMVTGSNFLITTKNEKFIIDCGLFQGNDETEALNREGFKFNPEEIDFMLLTHAHIDHSGRIPLLVKEGFTGNIFATKPTVDLCNIMLLDSAKIQETDTEWDNKKRMRAGKPLNEPLYTTKDAENSLNNFRECYYDEIILVNDNVKFRFSDAGHILGSAIIELWITEDEKTTKLVFSGDLGMPNKPILNNPTYIKDADYLIVESTYGNTVHENRENIIQNLIKIIDETSAKGGTVIIPAFAVGRTQEIIYELNEYYEYNEDIEYHQRVPIYVDSPMSLRATEAFLNNTYFFNDKAKNLIFKGDNVFEFDNLKYISSVDESIALNKVKFPRVIISSSGMANAGRVRHHLKHNLWDENSAVVFVGYQAKGTLGRILLDGKDSVKILGEEIAVKASIYNLDGFSGHADEPMLLDWVNSFTTKPKKVFIVHGENDEQKEFYKTLTNNLKLNCEIPELYSKYELKPNEEKVYDEISKEEMEFNLYLEIEHIIERMKQLKEQDLSINFKDVDLKKYSEVKRNLNEIKDNLMDLTRYVENKKK</sequence>
<keyword evidence="2" id="KW-1185">Reference proteome</keyword>
<accession>A0AC61MRQ5</accession>
<protein>
    <submittedName>
        <fullName evidence="1">MBL fold metallo-hydrolase</fullName>
    </submittedName>
</protein>
<organism evidence="1 2">
    <name type="scientific">Miniphocaeibacter halophilus</name>
    <dbReference type="NCBI Taxonomy" id="2931922"/>
    <lineage>
        <taxon>Bacteria</taxon>
        <taxon>Bacillati</taxon>
        <taxon>Bacillota</taxon>
        <taxon>Tissierellia</taxon>
        <taxon>Tissierellales</taxon>
        <taxon>Peptoniphilaceae</taxon>
        <taxon>Miniphocaeibacter</taxon>
    </lineage>
</organism>
<evidence type="ECO:0000313" key="2">
    <source>
        <dbReference type="Proteomes" id="UP000595814"/>
    </source>
</evidence>
<reference evidence="1 2" key="1">
    <citation type="journal article" date="2022" name="Int. J. Syst. Evol. Microbiol.">
        <title>Miniphocaeibacter halophilus sp. nov., an ammonium-tolerant acetate-producing bacterium isolated from a biogas system.</title>
        <authorList>
            <person name="Schnurer A."/>
            <person name="Singh A."/>
            <person name="Bi S."/>
            <person name="Qiao W."/>
            <person name="Westerholm M."/>
        </authorList>
    </citation>
    <scope>NUCLEOTIDE SEQUENCE [LARGE SCALE GENOMIC DNA]</scope>
    <source>
        <strain evidence="1 2">AMB_01</strain>
    </source>
</reference>
<dbReference type="EMBL" id="CP066744">
    <property type="protein sequence ID" value="QQK07096.1"/>
    <property type="molecule type" value="Genomic_DNA"/>
</dbReference>
<name>A0AC61MRQ5_9FIRM</name>
<proteinExistence type="predicted"/>
<dbReference type="Proteomes" id="UP000595814">
    <property type="component" value="Chromosome"/>
</dbReference>
<gene>
    <name evidence="1" type="ORF">JFY71_07105</name>
</gene>